<keyword evidence="2" id="KW-0862">Zinc</keyword>
<dbReference type="CDD" id="cd19821">
    <property type="entry name" value="Bbox1_BBX-like"/>
    <property type="match status" value="1"/>
</dbReference>
<dbReference type="PANTHER" id="PTHR25462:SF296">
    <property type="entry name" value="MEIOTIC P26, ISOFORM F"/>
    <property type="match status" value="1"/>
</dbReference>
<dbReference type="Proteomes" id="UP000005622">
    <property type="component" value="Unassembled WGS sequence"/>
</dbReference>
<dbReference type="InterPro" id="IPR047153">
    <property type="entry name" value="TRIM45/56/19-like"/>
</dbReference>
<evidence type="ECO:0000256" key="4">
    <source>
        <dbReference type="SAM" id="Coils"/>
    </source>
</evidence>
<accession>H8ZBE9</accession>
<dbReference type="PROSITE" id="PS50119">
    <property type="entry name" value="ZF_BBOX"/>
    <property type="match status" value="2"/>
</dbReference>
<dbReference type="PANTHER" id="PTHR25462">
    <property type="entry name" value="BONUS, ISOFORM C-RELATED"/>
    <property type="match status" value="1"/>
</dbReference>
<evidence type="ECO:0000259" key="5">
    <source>
        <dbReference type="PROSITE" id="PS50119"/>
    </source>
</evidence>
<sequence length="316" mass="36854">MEDIEYKLRFLMNSMTLTVNSVKYAESAKNQLEFIKKFKNQKIIHCFIKDSQLPIITPLMGLPINQNETKHKLLFCQIAVGTPLFSSSEYAMNCKTPHGYDSFLISSSQEPIETVIKNFKKLSKTTNTLSSYSYVVPDINRVLILGEVDFTYDIQLENHYKNNELCENCNTSNSVTFCLAERAAFCSDCDKLFHNNNFTQRHSRFYFNEIGKKRFINCKYHSSTVIDYFCTDCSVPLCTNCRINDNLHQNHNLITYIQACDDLKTKISQDPEMEIVLKRTNSLITEIEQEITQFEQEITKDKDETAIRIRYMHEYT</sequence>
<keyword evidence="4" id="KW-0175">Coiled coil</keyword>
<organism evidence="6">
    <name type="scientific">Nematocida ausubeli (strain ATCC PRA-371 / ERTm2)</name>
    <name type="common">Nematode killer fungus</name>
    <dbReference type="NCBI Taxonomy" id="1913371"/>
    <lineage>
        <taxon>Eukaryota</taxon>
        <taxon>Fungi</taxon>
        <taxon>Fungi incertae sedis</taxon>
        <taxon>Microsporidia</taxon>
        <taxon>Nematocida</taxon>
    </lineage>
</organism>
<dbReference type="InterPro" id="IPR049808">
    <property type="entry name" value="CONSTANS-like_Bbox1"/>
</dbReference>
<evidence type="ECO:0000313" key="6">
    <source>
        <dbReference type="EMBL" id="EHY66202.1"/>
    </source>
</evidence>
<feature type="coiled-coil region" evidence="4">
    <location>
        <begin position="277"/>
        <end position="304"/>
    </location>
</feature>
<reference evidence="6" key="1">
    <citation type="submission" date="2011-03" db="EMBL/GenBank/DDBJ databases">
        <title>The Genome Sequence of Nematocida sp1 strain ERTm2.</title>
        <authorList>
            <consortium name="The Broad Institute Genome Sequencing Platform"/>
            <consortium name="The Broad Institute Genome Sequencing Center for Infectious Disease"/>
            <person name="Cuomo C."/>
            <person name="Troemel E."/>
            <person name="Young S.K."/>
            <person name="Zeng Q."/>
            <person name="Gargeya S."/>
            <person name="Fitzgerald M."/>
            <person name="Haas B."/>
            <person name="Abouelleil A."/>
            <person name="Alvarado L."/>
            <person name="Arachchi H.M."/>
            <person name="Berlin A."/>
            <person name="Brown A."/>
            <person name="Chapman S.B."/>
            <person name="Chen Z."/>
            <person name="Dunbar C."/>
            <person name="Freedman E."/>
            <person name="Gearin G."/>
            <person name="Gellesch M."/>
            <person name="Goldberg J."/>
            <person name="Griggs A."/>
            <person name="Gujja S."/>
            <person name="Heilman E.R."/>
            <person name="Heiman D."/>
            <person name="Howarth C."/>
            <person name="Larson L."/>
            <person name="Lui A."/>
            <person name="MacDonald P.J.P."/>
            <person name="Mehta T."/>
            <person name="Montmayeur A."/>
            <person name="Murphy C."/>
            <person name="Neiman D."/>
            <person name="Pearson M."/>
            <person name="Priest M."/>
            <person name="Roberts A."/>
            <person name="Saif S."/>
            <person name="Shea T."/>
            <person name="Shenoy N."/>
            <person name="Sisk P."/>
            <person name="Stolte C."/>
            <person name="Sykes S."/>
            <person name="White J."/>
            <person name="Yandava C."/>
            <person name="Wortman J."/>
            <person name="Nusbaum C."/>
            <person name="Birren B."/>
        </authorList>
    </citation>
    <scope>NUCLEOTIDE SEQUENCE</scope>
    <source>
        <strain evidence="6">ERTm2</strain>
    </source>
</reference>
<proteinExistence type="predicted"/>
<dbReference type="AlphaFoldDB" id="H8ZBE9"/>
<protein>
    <recommendedName>
        <fullName evidence="5">B box-type domain-containing protein</fullName>
    </recommendedName>
</protein>
<dbReference type="CDD" id="cd19756">
    <property type="entry name" value="Bbox2"/>
    <property type="match status" value="1"/>
</dbReference>
<dbReference type="GO" id="GO:0005654">
    <property type="term" value="C:nucleoplasm"/>
    <property type="evidence" value="ECO:0007669"/>
    <property type="project" value="TreeGrafter"/>
</dbReference>
<dbReference type="GO" id="GO:0061630">
    <property type="term" value="F:ubiquitin protein ligase activity"/>
    <property type="evidence" value="ECO:0007669"/>
    <property type="project" value="TreeGrafter"/>
</dbReference>
<dbReference type="GO" id="GO:0008270">
    <property type="term" value="F:zinc ion binding"/>
    <property type="evidence" value="ECO:0007669"/>
    <property type="project" value="UniProtKB-KW"/>
</dbReference>
<dbReference type="SMART" id="SM00336">
    <property type="entry name" value="BBOX"/>
    <property type="match status" value="2"/>
</dbReference>
<name>H8ZBE9_NEMA1</name>
<keyword evidence="1" id="KW-0479">Metal-binding</keyword>
<gene>
    <name evidence="6" type="ORF">NERG_00898</name>
</gene>
<dbReference type="Pfam" id="PF00643">
    <property type="entry name" value="zf-B_box"/>
    <property type="match status" value="1"/>
</dbReference>
<feature type="domain" description="B box-type" evidence="5">
    <location>
        <begin position="161"/>
        <end position="207"/>
    </location>
</feature>
<evidence type="ECO:0000256" key="3">
    <source>
        <dbReference type="PROSITE-ProRule" id="PRU00024"/>
    </source>
</evidence>
<dbReference type="HOGENOM" id="CLU_037459_0_0_1"/>
<dbReference type="STRING" id="944018.H8ZBE9"/>
<keyword evidence="3" id="KW-0863">Zinc-finger</keyword>
<feature type="domain" description="B box-type" evidence="5">
    <location>
        <begin position="213"/>
        <end position="256"/>
    </location>
</feature>
<dbReference type="InterPro" id="IPR000315">
    <property type="entry name" value="Znf_B-box"/>
</dbReference>
<evidence type="ECO:0000256" key="2">
    <source>
        <dbReference type="ARBA" id="ARBA00022833"/>
    </source>
</evidence>
<dbReference type="EMBL" id="JH604634">
    <property type="protein sequence ID" value="EHY66202.1"/>
    <property type="molecule type" value="Genomic_DNA"/>
</dbReference>
<evidence type="ECO:0000256" key="1">
    <source>
        <dbReference type="ARBA" id="ARBA00022723"/>
    </source>
</evidence>
<dbReference type="Gene3D" id="3.30.160.60">
    <property type="entry name" value="Classic Zinc Finger"/>
    <property type="match status" value="1"/>
</dbReference>
<dbReference type="SUPFAM" id="SSF57845">
    <property type="entry name" value="B-box zinc-binding domain"/>
    <property type="match status" value="1"/>
</dbReference>